<organism evidence="1 2">
    <name type="scientific">Nitrosomonas oligotropha</name>
    <dbReference type="NCBI Taxonomy" id="42354"/>
    <lineage>
        <taxon>Bacteria</taxon>
        <taxon>Pseudomonadati</taxon>
        <taxon>Pseudomonadota</taxon>
        <taxon>Betaproteobacteria</taxon>
        <taxon>Nitrosomonadales</taxon>
        <taxon>Nitrosomonadaceae</taxon>
        <taxon>Nitrosomonas</taxon>
    </lineage>
</organism>
<reference evidence="2" key="1">
    <citation type="submission" date="2016-10" db="EMBL/GenBank/DDBJ databases">
        <authorList>
            <person name="Varghese N."/>
            <person name="Submissions S."/>
        </authorList>
    </citation>
    <scope>NUCLEOTIDE SEQUENCE [LARGE SCALE GENOMIC DNA]</scope>
    <source>
        <strain evidence="2">Nm76</strain>
    </source>
</reference>
<evidence type="ECO:0008006" key="3">
    <source>
        <dbReference type="Google" id="ProtNLM"/>
    </source>
</evidence>
<name>A0A1H8TNI3_9PROT</name>
<gene>
    <name evidence="1" type="ORF">SAMN05216333_12610</name>
</gene>
<evidence type="ECO:0000313" key="2">
    <source>
        <dbReference type="Proteomes" id="UP000198814"/>
    </source>
</evidence>
<dbReference type="EMBL" id="FODO01000026">
    <property type="protein sequence ID" value="SEO92174.1"/>
    <property type="molecule type" value="Genomic_DNA"/>
</dbReference>
<dbReference type="OrthoDB" id="8551610at2"/>
<protein>
    <recommendedName>
        <fullName evidence="3">HEPN AbiU2-like domain-containing protein</fullName>
    </recommendedName>
</protein>
<keyword evidence="2" id="KW-1185">Reference proteome</keyword>
<accession>A0A1H8TNI3</accession>
<sequence length="154" mass="18078">MSKDEEYVYYQESITSLNRAWRTICELENTKFGGAIWSAAYRMALIEYCKPFKKSYGSNNKRYSLYEPALPEPLLQLHKDIINLRDQALAHPDINILETSIYRSEKNISSLPIIVSKLYINWPSPTQIRALIEAVLDQLYDSQKHYESHYRQNP</sequence>
<dbReference type="AlphaFoldDB" id="A0A1H8TNI3"/>
<proteinExistence type="predicted"/>
<dbReference type="STRING" id="42354.SAMN05216333_12610"/>
<dbReference type="Proteomes" id="UP000198814">
    <property type="component" value="Unassembled WGS sequence"/>
</dbReference>
<evidence type="ECO:0000313" key="1">
    <source>
        <dbReference type="EMBL" id="SEO92174.1"/>
    </source>
</evidence>
<dbReference type="RefSeq" id="WP_090321590.1">
    <property type="nucleotide sequence ID" value="NZ_FNOE01000029.1"/>
</dbReference>